<keyword evidence="5 6" id="KW-0472">Membrane</keyword>
<keyword evidence="3 6" id="KW-0812">Transmembrane</keyword>
<sequence>MRNGILQADIENRGLALDPRTKILLLITMTTFVLGGAGGEELWFLTPCLCALPLLLLLTSKRFTAAAIYTVVYAAAYVSFMLLGHKTAGIANYLLLGTAGIITRFLPSLMLGVYVVSTTTVSEFTAAMLRLRLSEKLIIPLSVMFRFFPTVGDEFSSINAAMRMRDIRFGGRNASKMLEYRLIPLLSCSVKIGDELSAAALTRGLGGSARRTNVCEIGFHIQDIVLLLLCGAAFACLILSLFGVL</sequence>
<evidence type="ECO:0000256" key="2">
    <source>
        <dbReference type="ARBA" id="ARBA00022475"/>
    </source>
</evidence>
<dbReference type="CDD" id="cd16914">
    <property type="entry name" value="EcfT"/>
    <property type="match status" value="1"/>
</dbReference>
<evidence type="ECO:0000256" key="5">
    <source>
        <dbReference type="ARBA" id="ARBA00023136"/>
    </source>
</evidence>
<keyword evidence="4 6" id="KW-1133">Transmembrane helix</keyword>
<proteinExistence type="predicted"/>
<feature type="transmembrane region" description="Helical" evidence="6">
    <location>
        <begin position="66"/>
        <end position="85"/>
    </location>
</feature>
<evidence type="ECO:0000256" key="4">
    <source>
        <dbReference type="ARBA" id="ARBA00022989"/>
    </source>
</evidence>
<dbReference type="GO" id="GO:0005886">
    <property type="term" value="C:plasma membrane"/>
    <property type="evidence" value="ECO:0007669"/>
    <property type="project" value="UniProtKB-ARBA"/>
</dbReference>
<protein>
    <submittedName>
        <fullName evidence="7">ABC-type cobalt transport system, permease component CbiQ and related transporters</fullName>
    </submittedName>
</protein>
<comment type="subcellular location">
    <subcellularLocation>
        <location evidence="1">Membrane</location>
        <topology evidence="1">Multi-pass membrane protein</topology>
    </subcellularLocation>
</comment>
<organism evidence="7">
    <name type="scientific">uncultured Eubacteriales bacterium</name>
    <dbReference type="NCBI Taxonomy" id="172733"/>
    <lineage>
        <taxon>Bacteria</taxon>
        <taxon>Bacillati</taxon>
        <taxon>Bacillota</taxon>
        <taxon>Clostridia</taxon>
        <taxon>Eubacteriales</taxon>
        <taxon>environmental samples</taxon>
    </lineage>
</organism>
<dbReference type="AlphaFoldDB" id="A0A212JDT1"/>
<gene>
    <name evidence="7" type="ORF">KL86CLO1_10928</name>
</gene>
<accession>A0A212JDT1</accession>
<reference evidence="7" key="1">
    <citation type="submission" date="2016-04" db="EMBL/GenBank/DDBJ databases">
        <authorList>
            <person name="Evans L.H."/>
            <person name="Alamgir A."/>
            <person name="Owens N."/>
            <person name="Weber N.D."/>
            <person name="Virtaneva K."/>
            <person name="Barbian K."/>
            <person name="Babar A."/>
            <person name="Rosenke K."/>
        </authorList>
    </citation>
    <scope>NUCLEOTIDE SEQUENCE</scope>
    <source>
        <strain evidence="7">86</strain>
    </source>
</reference>
<keyword evidence="2" id="KW-1003">Cell membrane</keyword>
<evidence type="ECO:0000313" key="7">
    <source>
        <dbReference type="EMBL" id="SBV97569.1"/>
    </source>
</evidence>
<dbReference type="EMBL" id="FLUN01000001">
    <property type="protein sequence ID" value="SBV97569.1"/>
    <property type="molecule type" value="Genomic_DNA"/>
</dbReference>
<feature type="transmembrane region" description="Helical" evidence="6">
    <location>
        <begin position="224"/>
        <end position="244"/>
    </location>
</feature>
<evidence type="ECO:0000256" key="3">
    <source>
        <dbReference type="ARBA" id="ARBA00022692"/>
    </source>
</evidence>
<evidence type="ECO:0000256" key="6">
    <source>
        <dbReference type="SAM" id="Phobius"/>
    </source>
</evidence>
<name>A0A212JDT1_9FIRM</name>
<feature type="transmembrane region" description="Helical" evidence="6">
    <location>
        <begin position="21"/>
        <end position="37"/>
    </location>
</feature>
<feature type="transmembrane region" description="Helical" evidence="6">
    <location>
        <begin position="43"/>
        <end position="59"/>
    </location>
</feature>
<evidence type="ECO:0000256" key="1">
    <source>
        <dbReference type="ARBA" id="ARBA00004141"/>
    </source>
</evidence>
<dbReference type="InterPro" id="IPR051611">
    <property type="entry name" value="ECF_transporter_component"/>
</dbReference>
<dbReference type="Pfam" id="PF02361">
    <property type="entry name" value="CbiQ"/>
    <property type="match status" value="1"/>
</dbReference>
<dbReference type="PANTHER" id="PTHR34857:SF2">
    <property type="entry name" value="SLL0384 PROTEIN"/>
    <property type="match status" value="1"/>
</dbReference>
<dbReference type="InterPro" id="IPR003339">
    <property type="entry name" value="ABC/ECF_trnsptr_transmembrane"/>
</dbReference>
<feature type="transmembrane region" description="Helical" evidence="6">
    <location>
        <begin position="105"/>
        <end position="129"/>
    </location>
</feature>
<dbReference type="PANTHER" id="PTHR34857">
    <property type="entry name" value="SLL0384 PROTEIN"/>
    <property type="match status" value="1"/>
</dbReference>